<evidence type="ECO:0000313" key="4">
    <source>
        <dbReference type="EMBL" id="VAX22003.1"/>
    </source>
</evidence>
<dbReference type="Gene3D" id="2.40.10.220">
    <property type="entry name" value="predicted glycosyltransferase like domains"/>
    <property type="match status" value="1"/>
</dbReference>
<dbReference type="AlphaFoldDB" id="A0A3B1CBF5"/>
<dbReference type="InterPro" id="IPR001789">
    <property type="entry name" value="Sig_transdc_resp-reg_receiver"/>
</dbReference>
<evidence type="ECO:0000256" key="1">
    <source>
        <dbReference type="ARBA" id="ARBA00022553"/>
    </source>
</evidence>
<dbReference type="InterPro" id="IPR009875">
    <property type="entry name" value="PilZ_domain"/>
</dbReference>
<dbReference type="InterPro" id="IPR050595">
    <property type="entry name" value="Bact_response_regulator"/>
</dbReference>
<dbReference type="SMART" id="SM00448">
    <property type="entry name" value="REC"/>
    <property type="match status" value="1"/>
</dbReference>
<keyword evidence="1" id="KW-0597">Phosphoprotein</keyword>
<proteinExistence type="predicted"/>
<reference evidence="4" key="1">
    <citation type="submission" date="2018-06" db="EMBL/GenBank/DDBJ databases">
        <authorList>
            <person name="Zhirakovskaya E."/>
        </authorList>
    </citation>
    <scope>NUCLEOTIDE SEQUENCE</scope>
</reference>
<dbReference type="PROSITE" id="PS50110">
    <property type="entry name" value="RESPONSE_REGULATORY"/>
    <property type="match status" value="1"/>
</dbReference>
<dbReference type="Gene3D" id="3.40.50.2300">
    <property type="match status" value="1"/>
</dbReference>
<name>A0A3B1CBF5_9ZZZZ</name>
<sequence length="252" mass="29019">MLRHSTVLIVDDTMSIRMFVEKVLRQQLNCADIAQFSSADDAYNYIQSGGEADWIISDWEMPGMKGDEFLLKIRSDHKTSEMPFIIMTSRNDKGALVTAAQAGVSDYLVKPFTAAVLMQKMRKIFLSYERRLLERFKSTKTTMVNLVFEKTRKNDLHLEDVSEGGCLVKSPYFKHSESIYIYDEAEINLYPDLGKIQLKGELVRIERDRDNIQSRQFIMLAFQFTEIDDKNRMKLKKLVKDLASELSGESGT</sequence>
<dbReference type="EMBL" id="UOGB01000224">
    <property type="protein sequence ID" value="VAX22003.1"/>
    <property type="molecule type" value="Genomic_DNA"/>
</dbReference>
<accession>A0A3B1CBF5</accession>
<dbReference type="GO" id="GO:0035438">
    <property type="term" value="F:cyclic-di-GMP binding"/>
    <property type="evidence" value="ECO:0007669"/>
    <property type="project" value="InterPro"/>
</dbReference>
<evidence type="ECO:0000259" key="2">
    <source>
        <dbReference type="PROSITE" id="PS50110"/>
    </source>
</evidence>
<dbReference type="PANTHER" id="PTHR44591:SF3">
    <property type="entry name" value="RESPONSE REGULATORY DOMAIN-CONTAINING PROTEIN"/>
    <property type="match status" value="1"/>
</dbReference>
<dbReference type="Pfam" id="PF07238">
    <property type="entry name" value="PilZ"/>
    <property type="match status" value="1"/>
</dbReference>
<organism evidence="4">
    <name type="scientific">hydrothermal vent metagenome</name>
    <dbReference type="NCBI Taxonomy" id="652676"/>
    <lineage>
        <taxon>unclassified sequences</taxon>
        <taxon>metagenomes</taxon>
        <taxon>ecological metagenomes</taxon>
    </lineage>
</organism>
<dbReference type="InterPro" id="IPR011006">
    <property type="entry name" value="CheY-like_superfamily"/>
</dbReference>
<dbReference type="PANTHER" id="PTHR44591">
    <property type="entry name" value="STRESS RESPONSE REGULATOR PROTEIN 1"/>
    <property type="match status" value="1"/>
</dbReference>
<dbReference type="GO" id="GO:0000160">
    <property type="term" value="P:phosphorelay signal transduction system"/>
    <property type="evidence" value="ECO:0007669"/>
    <property type="project" value="InterPro"/>
</dbReference>
<dbReference type="SUPFAM" id="SSF52172">
    <property type="entry name" value="CheY-like"/>
    <property type="match status" value="1"/>
</dbReference>
<protein>
    <recommendedName>
        <fullName evidence="2">Response regulatory domain-containing protein</fullName>
    </recommendedName>
</protein>
<dbReference type="Pfam" id="PF00072">
    <property type="entry name" value="Response_reg"/>
    <property type="match status" value="1"/>
</dbReference>
<evidence type="ECO:0000313" key="3">
    <source>
        <dbReference type="EMBL" id="VAX16932.1"/>
    </source>
</evidence>
<gene>
    <name evidence="4" type="ORF">MNBD_NITROSPINAE03-1196</name>
    <name evidence="3" type="ORF">MNBD_NITROSPINAE04-113</name>
</gene>
<dbReference type="EMBL" id="UOGA01000081">
    <property type="protein sequence ID" value="VAX16932.1"/>
    <property type="molecule type" value="Genomic_DNA"/>
</dbReference>
<feature type="domain" description="Response regulatory" evidence="2">
    <location>
        <begin position="6"/>
        <end position="125"/>
    </location>
</feature>